<organism evidence="2 3">
    <name type="scientific">Aminobacter ciceronei</name>
    <dbReference type="NCBI Taxonomy" id="150723"/>
    <lineage>
        <taxon>Bacteria</taxon>
        <taxon>Pseudomonadati</taxon>
        <taxon>Pseudomonadota</taxon>
        <taxon>Alphaproteobacteria</taxon>
        <taxon>Hyphomicrobiales</taxon>
        <taxon>Phyllobacteriaceae</taxon>
        <taxon>Aminobacter</taxon>
    </lineage>
</organism>
<keyword evidence="1" id="KW-1133">Transmembrane helix</keyword>
<sequence>MPLIDDRLITFDAALGFDWRAYVDLAYKQAFFDIRAGTSRLISLDHPQGLIAFPSYHWTLSVLTVIAFWRVRIWFWPVLALNLAVICLPQLTAAIILPTRWPAFLWRFWPGGWLRSSQRLLKAGLPWKPSRDLEQGL</sequence>
<accession>A0ABR6C4V1</accession>
<evidence type="ECO:0000256" key="1">
    <source>
        <dbReference type="SAM" id="Phobius"/>
    </source>
</evidence>
<reference evidence="2 3" key="1">
    <citation type="submission" date="2020-08" db="EMBL/GenBank/DDBJ databases">
        <title>Genomic Encyclopedia of Type Strains, Phase IV (KMG-IV): sequencing the most valuable type-strain genomes for metagenomic binning, comparative biology and taxonomic classification.</title>
        <authorList>
            <person name="Goeker M."/>
        </authorList>
    </citation>
    <scope>NUCLEOTIDE SEQUENCE [LARGE SCALE GENOMIC DNA]</scope>
    <source>
        <strain evidence="2 3">DSM 17455</strain>
    </source>
</reference>
<feature type="transmembrane region" description="Helical" evidence="1">
    <location>
        <begin position="50"/>
        <end position="69"/>
    </location>
</feature>
<keyword evidence="1" id="KW-0812">Transmembrane</keyword>
<dbReference type="EMBL" id="JACJHZ010000006">
    <property type="protein sequence ID" value="MBA9019776.1"/>
    <property type="molecule type" value="Genomic_DNA"/>
</dbReference>
<feature type="transmembrane region" description="Helical" evidence="1">
    <location>
        <begin position="75"/>
        <end position="97"/>
    </location>
</feature>
<protein>
    <submittedName>
        <fullName evidence="2">Uncharacterized protein</fullName>
    </submittedName>
</protein>
<proteinExistence type="predicted"/>
<name>A0ABR6C4V1_9HYPH</name>
<keyword evidence="3" id="KW-1185">Reference proteome</keyword>
<dbReference type="Proteomes" id="UP000587524">
    <property type="component" value="Unassembled WGS sequence"/>
</dbReference>
<evidence type="ECO:0000313" key="3">
    <source>
        <dbReference type="Proteomes" id="UP000587524"/>
    </source>
</evidence>
<dbReference type="RefSeq" id="WP_182573870.1">
    <property type="nucleotide sequence ID" value="NZ_JACJHY010000006.1"/>
</dbReference>
<gene>
    <name evidence="2" type="ORF">HNQ97_001769</name>
</gene>
<comment type="caution">
    <text evidence="2">The sequence shown here is derived from an EMBL/GenBank/DDBJ whole genome shotgun (WGS) entry which is preliminary data.</text>
</comment>
<evidence type="ECO:0000313" key="2">
    <source>
        <dbReference type="EMBL" id="MBA9019776.1"/>
    </source>
</evidence>
<keyword evidence="1" id="KW-0472">Membrane</keyword>